<evidence type="ECO:0000313" key="4">
    <source>
        <dbReference type="EMBL" id="TMQ50451.1"/>
    </source>
</evidence>
<evidence type="ECO:0000313" key="6">
    <source>
        <dbReference type="Proteomes" id="UP000316292"/>
    </source>
</evidence>
<feature type="domain" description="Fibronectin type-III" evidence="3">
    <location>
        <begin position="148"/>
        <end position="257"/>
    </location>
</feature>
<dbReference type="InterPro" id="IPR050991">
    <property type="entry name" value="ECM_Regulatory_Proteins"/>
</dbReference>
<dbReference type="SMART" id="SM00060">
    <property type="entry name" value="FN3"/>
    <property type="match status" value="2"/>
</dbReference>
<dbReference type="PROSITE" id="PS50853">
    <property type="entry name" value="FN3"/>
    <property type="match status" value="2"/>
</dbReference>
<gene>
    <name evidence="4" type="ORF">E6K71_02560</name>
    <name evidence="5" type="ORF">E6K75_04965</name>
</gene>
<name>A0A538SGF5_UNCEI</name>
<evidence type="ECO:0000313" key="5">
    <source>
        <dbReference type="EMBL" id="TMQ58785.1"/>
    </source>
</evidence>
<dbReference type="EMBL" id="VBOV01000119">
    <property type="protein sequence ID" value="TMQ58785.1"/>
    <property type="molecule type" value="Genomic_DNA"/>
</dbReference>
<evidence type="ECO:0000256" key="2">
    <source>
        <dbReference type="SAM" id="SignalP"/>
    </source>
</evidence>
<evidence type="ECO:0000313" key="7">
    <source>
        <dbReference type="Proteomes" id="UP000320913"/>
    </source>
</evidence>
<dbReference type="Proteomes" id="UP000320913">
    <property type="component" value="Unassembled WGS sequence"/>
</dbReference>
<protein>
    <submittedName>
        <fullName evidence="4">Fibronectin type III domain-containing protein</fullName>
    </submittedName>
</protein>
<dbReference type="Pfam" id="PF00041">
    <property type="entry name" value="fn3"/>
    <property type="match status" value="2"/>
</dbReference>
<dbReference type="AlphaFoldDB" id="A0A538SGF5"/>
<dbReference type="Gene3D" id="2.60.40.10">
    <property type="entry name" value="Immunoglobulins"/>
    <property type="match status" value="2"/>
</dbReference>
<dbReference type="PANTHER" id="PTHR46708:SF2">
    <property type="entry name" value="FIBRONECTIN TYPE-III DOMAIN-CONTAINING PROTEIN"/>
    <property type="match status" value="1"/>
</dbReference>
<dbReference type="CDD" id="cd00063">
    <property type="entry name" value="FN3"/>
    <property type="match status" value="2"/>
</dbReference>
<reference evidence="6 7" key="1">
    <citation type="journal article" date="2019" name="Nat. Microbiol.">
        <title>Mediterranean grassland soil C-N compound turnover is dependent on rainfall and depth, and is mediated by genomically divergent microorganisms.</title>
        <authorList>
            <person name="Diamond S."/>
            <person name="Andeer P.F."/>
            <person name="Li Z."/>
            <person name="Crits-Christoph A."/>
            <person name="Burstein D."/>
            <person name="Anantharaman K."/>
            <person name="Lane K.R."/>
            <person name="Thomas B.C."/>
            <person name="Pan C."/>
            <person name="Northen T.R."/>
            <person name="Banfield J.F."/>
        </authorList>
    </citation>
    <scope>NUCLEOTIDE SEQUENCE [LARGE SCALE GENOMIC DNA]</scope>
    <source>
        <strain evidence="4">WS_1</strain>
        <strain evidence="5">WS_5</strain>
    </source>
</reference>
<dbReference type="PANTHER" id="PTHR46708">
    <property type="entry name" value="TENASCIN"/>
    <property type="match status" value="1"/>
</dbReference>
<feature type="signal peptide" evidence="2">
    <location>
        <begin position="1"/>
        <end position="40"/>
    </location>
</feature>
<dbReference type="EMBL" id="VBOR01000034">
    <property type="protein sequence ID" value="TMQ50451.1"/>
    <property type="molecule type" value="Genomic_DNA"/>
</dbReference>
<keyword evidence="1" id="KW-0677">Repeat</keyword>
<proteinExistence type="predicted"/>
<keyword evidence="2" id="KW-0732">Signal</keyword>
<evidence type="ECO:0000259" key="3">
    <source>
        <dbReference type="PROSITE" id="PS50853"/>
    </source>
</evidence>
<organism evidence="4 6">
    <name type="scientific">Eiseniibacteriota bacterium</name>
    <dbReference type="NCBI Taxonomy" id="2212470"/>
    <lineage>
        <taxon>Bacteria</taxon>
        <taxon>Candidatus Eiseniibacteriota</taxon>
    </lineage>
</organism>
<feature type="domain" description="Fibronectin type-III" evidence="3">
    <location>
        <begin position="34"/>
        <end position="144"/>
    </location>
</feature>
<dbReference type="InterPro" id="IPR003961">
    <property type="entry name" value="FN3_dom"/>
</dbReference>
<dbReference type="InterPro" id="IPR013783">
    <property type="entry name" value="Ig-like_fold"/>
</dbReference>
<dbReference type="SUPFAM" id="SSF49265">
    <property type="entry name" value="Fibronectin type III"/>
    <property type="match status" value="1"/>
</dbReference>
<sequence>MLIAPHRGAPARHFWNAPAPHALMSLLAAVALFCPCASQAQTAADSSVTLLWTASGDDGNVGTATSYQIRYRTVGIAATDTASWWGSATNVPGVPVPHPAGTTDSMVVRGLTPLTTYYFLIRVADEVPNWSGYSNLAVRTTSGADVTAPRAITDLAVTGTTGTSMSLRWTAPGDDGGTGTATSYDIRYSTSAITAANWGSAVTVTGEPAPAVAGTQQTFTVTGLNPSRTYYVAIRATDEASNLAALSNVPSGTTLDTIPPAPVRDLSLDPDSGTVDPIVSSAEYVVASNAH</sequence>
<evidence type="ECO:0000256" key="1">
    <source>
        <dbReference type="ARBA" id="ARBA00022737"/>
    </source>
</evidence>
<feature type="chain" id="PRO_5039810567" evidence="2">
    <location>
        <begin position="41"/>
        <end position="291"/>
    </location>
</feature>
<dbReference type="InterPro" id="IPR036116">
    <property type="entry name" value="FN3_sf"/>
</dbReference>
<comment type="caution">
    <text evidence="4">The sequence shown here is derived from an EMBL/GenBank/DDBJ whole genome shotgun (WGS) entry which is preliminary data.</text>
</comment>
<dbReference type="Proteomes" id="UP000316292">
    <property type="component" value="Unassembled WGS sequence"/>
</dbReference>
<accession>A0A538SGF5</accession>